<evidence type="ECO:0000313" key="3">
    <source>
        <dbReference type="EMBL" id="SVA52921.1"/>
    </source>
</evidence>
<evidence type="ECO:0000259" key="2">
    <source>
        <dbReference type="Pfam" id="PF00884"/>
    </source>
</evidence>
<feature type="non-terminal residue" evidence="3">
    <location>
        <position position="1"/>
    </location>
</feature>
<sequence>MLRDITKSIGLAATTFLLLCIPAWTCPANEEKPNIVVIFIDDMGFADPSCFGNPLIKTPHIDKLAAEGIKLTNFYVNSPICSASRVSLTTGQYQGRWKIHSFLNSRAANANRGMADYLDSSAPTTAKKLKSAGYATAHFGKWHMGGGRDVDDAPLPQAYGFDESLVSFEGLGDRIISNPGGVKRGRALGHGKVIPCERWERMPIQTDHTIDFIRRHRDGPFYVRLFPNDVHDRHVPRPGSADKYKSVSDDPYVRDFFAVLEEMDKQIGRVITTIDEL</sequence>
<dbReference type="GO" id="GO:0004065">
    <property type="term" value="F:arylsulfatase activity"/>
    <property type="evidence" value="ECO:0007669"/>
    <property type="project" value="TreeGrafter"/>
</dbReference>
<dbReference type="Pfam" id="PF00884">
    <property type="entry name" value="Sulfatase"/>
    <property type="match status" value="1"/>
</dbReference>
<dbReference type="Gene3D" id="3.40.720.10">
    <property type="entry name" value="Alkaline Phosphatase, subunit A"/>
    <property type="match status" value="1"/>
</dbReference>
<feature type="non-terminal residue" evidence="3">
    <location>
        <position position="277"/>
    </location>
</feature>
<comment type="similarity">
    <text evidence="1">Belongs to the sulfatase family.</text>
</comment>
<dbReference type="PANTHER" id="PTHR42693">
    <property type="entry name" value="ARYLSULFATASE FAMILY MEMBER"/>
    <property type="match status" value="1"/>
</dbReference>
<proteinExistence type="inferred from homology"/>
<dbReference type="EMBL" id="UINC01012071">
    <property type="protein sequence ID" value="SVA52921.1"/>
    <property type="molecule type" value="Genomic_DNA"/>
</dbReference>
<protein>
    <recommendedName>
        <fullName evidence="2">Sulfatase N-terminal domain-containing protein</fullName>
    </recommendedName>
</protein>
<evidence type="ECO:0000256" key="1">
    <source>
        <dbReference type="ARBA" id="ARBA00008779"/>
    </source>
</evidence>
<reference evidence="3" key="1">
    <citation type="submission" date="2018-05" db="EMBL/GenBank/DDBJ databases">
        <authorList>
            <person name="Lanie J.A."/>
            <person name="Ng W.-L."/>
            <person name="Kazmierczak K.M."/>
            <person name="Andrzejewski T.M."/>
            <person name="Davidsen T.M."/>
            <person name="Wayne K.J."/>
            <person name="Tettelin H."/>
            <person name="Glass J.I."/>
            <person name="Rusch D."/>
            <person name="Podicherti R."/>
            <person name="Tsui H.-C.T."/>
            <person name="Winkler M.E."/>
        </authorList>
    </citation>
    <scope>NUCLEOTIDE SEQUENCE</scope>
</reference>
<dbReference type="InterPro" id="IPR050738">
    <property type="entry name" value="Sulfatase"/>
</dbReference>
<feature type="domain" description="Sulfatase N-terminal" evidence="2">
    <location>
        <begin position="33"/>
        <end position="275"/>
    </location>
</feature>
<accession>A0A381WKV1</accession>
<dbReference type="InterPro" id="IPR000917">
    <property type="entry name" value="Sulfatase_N"/>
</dbReference>
<dbReference type="SUPFAM" id="SSF53649">
    <property type="entry name" value="Alkaline phosphatase-like"/>
    <property type="match status" value="1"/>
</dbReference>
<dbReference type="InterPro" id="IPR017850">
    <property type="entry name" value="Alkaline_phosphatase_core_sf"/>
</dbReference>
<organism evidence="3">
    <name type="scientific">marine metagenome</name>
    <dbReference type="NCBI Taxonomy" id="408172"/>
    <lineage>
        <taxon>unclassified sequences</taxon>
        <taxon>metagenomes</taxon>
        <taxon>ecological metagenomes</taxon>
    </lineage>
</organism>
<gene>
    <name evidence="3" type="ORF">METZ01_LOCUS105775</name>
</gene>
<name>A0A381WKV1_9ZZZZ</name>
<dbReference type="PANTHER" id="PTHR42693:SF33">
    <property type="entry name" value="ARYLSULFATASE"/>
    <property type="match status" value="1"/>
</dbReference>
<dbReference type="AlphaFoldDB" id="A0A381WKV1"/>